<dbReference type="PROSITE" id="PS50016">
    <property type="entry name" value="ZF_PHD_2"/>
    <property type="match status" value="1"/>
</dbReference>
<dbReference type="PROSITE" id="PS01359">
    <property type="entry name" value="ZF_PHD_1"/>
    <property type="match status" value="1"/>
</dbReference>
<name>A0A9P5MX60_9AGAM</name>
<evidence type="ECO:0000313" key="14">
    <source>
        <dbReference type="EMBL" id="KAF8480989.1"/>
    </source>
</evidence>
<dbReference type="Gene3D" id="3.30.40.10">
    <property type="entry name" value="Zinc/RING finger domain, C3HC4 (zinc finger)"/>
    <property type="match status" value="1"/>
</dbReference>
<dbReference type="SMART" id="SM01408">
    <property type="entry name" value="ING"/>
    <property type="match status" value="1"/>
</dbReference>
<dbReference type="GO" id="GO:0008270">
    <property type="term" value="F:zinc ion binding"/>
    <property type="evidence" value="ECO:0007669"/>
    <property type="project" value="UniProtKB-KW"/>
</dbReference>
<proteinExistence type="inferred from homology"/>
<dbReference type="GO" id="GO:0005634">
    <property type="term" value="C:nucleus"/>
    <property type="evidence" value="ECO:0007669"/>
    <property type="project" value="UniProtKB-SubCell"/>
</dbReference>
<feature type="region of interest" description="Disordered" evidence="12">
    <location>
        <begin position="288"/>
        <end position="309"/>
    </location>
</feature>
<evidence type="ECO:0000256" key="10">
    <source>
        <dbReference type="PROSITE-ProRule" id="PRU00146"/>
    </source>
</evidence>
<feature type="domain" description="PHD-type" evidence="13">
    <location>
        <begin position="394"/>
        <end position="443"/>
    </location>
</feature>
<feature type="region of interest" description="Disordered" evidence="12">
    <location>
        <begin position="155"/>
        <end position="266"/>
    </location>
</feature>
<feature type="binding site" evidence="9">
    <location>
        <position position="397"/>
    </location>
    <ligand>
        <name>Zn(2+)</name>
        <dbReference type="ChEBI" id="CHEBI:29105"/>
        <label>1</label>
    </ligand>
</feature>
<dbReference type="AlphaFoldDB" id="A0A9P5MX60"/>
<sequence length="478" mass="49710">MTSDPTGTAQALTLLSEYTQSLDSLPADVSRQFADLRELDAVLSASVHALTTKINRLIDMIESNSSPKEQRIWLLMEIADEAQRLKLGGEDKIRVAAQVADFLKVQYENMTSLLHIPGFNRSIISRHTSYPHVAPRSYAPISMYENSRRRRGALLGGTATDQANPTNKRRRAGPREDDGDPVAGRTPRRDRVGDATNSRSRNGARSRRPDRAVSPTESHRSVSVTSHQPAISAPATLTRPPNSRNPAARRRSRPNAASATPVPSGNAGASVAVAAAAAGASSSAAVGATSSAAGSGSGSGSIPASGGHAPHVSPYAPTIAVRNWSGPVHAQLEGPGMPVARSVAAHATAVALAGPGVDGGGSGGALGAGAGAGSGTPMDIIDGADDGAEADDGRLYCWCQMGSYGDMVACDDTECEREWFHLGCIGLEVAPEGVWFCEACRVKPKNRRKVARAASSTGGNRRSNGNPRSSARAPSTTT</sequence>
<feature type="region of interest" description="Disordered" evidence="12">
    <location>
        <begin position="448"/>
        <end position="478"/>
    </location>
</feature>
<dbReference type="GO" id="GO:0000785">
    <property type="term" value="C:chromatin"/>
    <property type="evidence" value="ECO:0007669"/>
    <property type="project" value="UniProtKB-ARBA"/>
</dbReference>
<feature type="site" description="Histone H3K4me3 binding" evidence="8">
    <location>
        <position position="419"/>
    </location>
</feature>
<comment type="subunit">
    <text evidence="11">Component of an histone acetyltransferase complex. Interacts with H3K4me3 and to a lesser extent with H3K4me2.</text>
</comment>
<feature type="site" description="Histone H3K4me3 binding" evidence="8">
    <location>
        <position position="411"/>
    </location>
</feature>
<organism evidence="14 15">
    <name type="scientific">Russula ochroleuca</name>
    <dbReference type="NCBI Taxonomy" id="152965"/>
    <lineage>
        <taxon>Eukaryota</taxon>
        <taxon>Fungi</taxon>
        <taxon>Dikarya</taxon>
        <taxon>Basidiomycota</taxon>
        <taxon>Agaricomycotina</taxon>
        <taxon>Agaricomycetes</taxon>
        <taxon>Russulales</taxon>
        <taxon>Russulaceae</taxon>
        <taxon>Russula</taxon>
    </lineage>
</organism>
<comment type="domain">
    <text evidence="11">The PHD-type zinc finger mediates the binding to H3K4me3.</text>
</comment>
<keyword evidence="3 9" id="KW-0479">Metal-binding</keyword>
<dbReference type="Pfam" id="PF12998">
    <property type="entry name" value="ING"/>
    <property type="match status" value="1"/>
</dbReference>
<keyword evidence="6 11" id="KW-0156">Chromatin regulator</keyword>
<feature type="compositionally biased region" description="Low complexity" evidence="12">
    <location>
        <begin position="254"/>
        <end position="266"/>
    </location>
</feature>
<dbReference type="InterPro" id="IPR013083">
    <property type="entry name" value="Znf_RING/FYVE/PHD"/>
</dbReference>
<gene>
    <name evidence="14" type="ORF">DFH94DRAFT_737218</name>
</gene>
<dbReference type="PANTHER" id="PTHR10333">
    <property type="entry name" value="INHIBITOR OF GROWTH PROTEIN"/>
    <property type="match status" value="1"/>
</dbReference>
<reference evidence="14" key="1">
    <citation type="submission" date="2019-10" db="EMBL/GenBank/DDBJ databases">
        <authorList>
            <consortium name="DOE Joint Genome Institute"/>
            <person name="Kuo A."/>
            <person name="Miyauchi S."/>
            <person name="Kiss E."/>
            <person name="Drula E."/>
            <person name="Kohler A."/>
            <person name="Sanchez-Garcia M."/>
            <person name="Andreopoulos B."/>
            <person name="Barry K.W."/>
            <person name="Bonito G."/>
            <person name="Buee M."/>
            <person name="Carver A."/>
            <person name="Chen C."/>
            <person name="Cichocki N."/>
            <person name="Clum A."/>
            <person name="Culley D."/>
            <person name="Crous P.W."/>
            <person name="Fauchery L."/>
            <person name="Girlanda M."/>
            <person name="Hayes R."/>
            <person name="Keri Z."/>
            <person name="LaButti K."/>
            <person name="Lipzen A."/>
            <person name="Lombard V."/>
            <person name="Magnuson J."/>
            <person name="Maillard F."/>
            <person name="Morin E."/>
            <person name="Murat C."/>
            <person name="Nolan M."/>
            <person name="Ohm R."/>
            <person name="Pangilinan J."/>
            <person name="Pereira M."/>
            <person name="Perotto S."/>
            <person name="Peter M."/>
            <person name="Riley R."/>
            <person name="Sitrit Y."/>
            <person name="Stielow B."/>
            <person name="Szollosi G."/>
            <person name="Zifcakova L."/>
            <person name="Stursova M."/>
            <person name="Spatafora J.W."/>
            <person name="Tedersoo L."/>
            <person name="Vaario L.-M."/>
            <person name="Yamada A."/>
            <person name="Yan M."/>
            <person name="Wang P."/>
            <person name="Xu J."/>
            <person name="Bruns T."/>
            <person name="Baldrian P."/>
            <person name="Vilgalys R."/>
            <person name="Henrissat B."/>
            <person name="Grigoriev I.V."/>
            <person name="Hibbett D."/>
            <person name="Nagy L.G."/>
            <person name="Martin F.M."/>
        </authorList>
    </citation>
    <scope>NUCLEOTIDE SEQUENCE</scope>
    <source>
        <strain evidence="14">Prilba</strain>
    </source>
</reference>
<comment type="function">
    <text evidence="11">Component of an histone acetyltransferase complex.</text>
</comment>
<keyword evidence="7 11" id="KW-0539">Nucleus</keyword>
<dbReference type="CDD" id="cd15505">
    <property type="entry name" value="PHD_ING"/>
    <property type="match status" value="1"/>
</dbReference>
<dbReference type="InterPro" id="IPR019787">
    <property type="entry name" value="Znf_PHD-finger"/>
</dbReference>
<feature type="binding site" evidence="9">
    <location>
        <position position="437"/>
    </location>
    <ligand>
        <name>Zn(2+)</name>
        <dbReference type="ChEBI" id="CHEBI:29105"/>
        <label>2</label>
    </ligand>
</feature>
<dbReference type="GO" id="GO:0006355">
    <property type="term" value="P:regulation of DNA-templated transcription"/>
    <property type="evidence" value="ECO:0007669"/>
    <property type="project" value="TreeGrafter"/>
</dbReference>
<keyword evidence="15" id="KW-1185">Reference proteome</keyword>
<feature type="compositionally biased region" description="Polar residues" evidence="12">
    <location>
        <begin position="454"/>
        <end position="478"/>
    </location>
</feature>
<dbReference type="SUPFAM" id="SSF57903">
    <property type="entry name" value="FYVE/PHD zinc finger"/>
    <property type="match status" value="1"/>
</dbReference>
<feature type="binding site" evidence="9">
    <location>
        <position position="440"/>
    </location>
    <ligand>
        <name>Zn(2+)</name>
        <dbReference type="ChEBI" id="CHEBI:29105"/>
        <label>2</label>
    </ligand>
</feature>
<feature type="binding site" evidence="9">
    <location>
        <position position="421"/>
    </location>
    <ligand>
        <name>Zn(2+)</name>
        <dbReference type="ChEBI" id="CHEBI:29105"/>
        <label>1</label>
    </ligand>
</feature>
<evidence type="ECO:0000256" key="8">
    <source>
        <dbReference type="PIRSR" id="PIRSR628651-50"/>
    </source>
</evidence>
<feature type="site" description="Histone H3K4me3 binding" evidence="8">
    <location>
        <position position="396"/>
    </location>
</feature>
<evidence type="ECO:0000256" key="2">
    <source>
        <dbReference type="ARBA" id="ARBA00010210"/>
    </source>
</evidence>
<dbReference type="CDD" id="cd16859">
    <property type="entry name" value="ING_ING4_5"/>
    <property type="match status" value="1"/>
</dbReference>
<dbReference type="EMBL" id="WHVB01000007">
    <property type="protein sequence ID" value="KAF8480989.1"/>
    <property type="molecule type" value="Genomic_DNA"/>
</dbReference>
<evidence type="ECO:0000256" key="11">
    <source>
        <dbReference type="RuleBase" id="RU361213"/>
    </source>
</evidence>
<accession>A0A9P5MX60</accession>
<evidence type="ECO:0000256" key="6">
    <source>
        <dbReference type="ARBA" id="ARBA00022853"/>
    </source>
</evidence>
<protein>
    <recommendedName>
        <fullName evidence="11">Chromatin modification-related protein</fullName>
    </recommendedName>
</protein>
<evidence type="ECO:0000256" key="1">
    <source>
        <dbReference type="ARBA" id="ARBA00004123"/>
    </source>
</evidence>
<evidence type="ECO:0000256" key="9">
    <source>
        <dbReference type="PIRSR" id="PIRSR628651-51"/>
    </source>
</evidence>
<dbReference type="InterPro" id="IPR001965">
    <property type="entry name" value="Znf_PHD"/>
</dbReference>
<dbReference type="InterPro" id="IPR019786">
    <property type="entry name" value="Zinc_finger_PHD-type_CS"/>
</dbReference>
<evidence type="ECO:0000256" key="5">
    <source>
        <dbReference type="ARBA" id="ARBA00022833"/>
    </source>
</evidence>
<dbReference type="InterPro" id="IPR011011">
    <property type="entry name" value="Znf_FYVE_PHD"/>
</dbReference>
<feature type="binding site" evidence="9">
    <location>
        <position position="424"/>
    </location>
    <ligand>
        <name>Zn(2+)</name>
        <dbReference type="ChEBI" id="CHEBI:29105"/>
        <label>1</label>
    </ligand>
</feature>
<dbReference type="OrthoDB" id="2505961at2759"/>
<dbReference type="InterPro" id="IPR024610">
    <property type="entry name" value="ING_N_histone-binding"/>
</dbReference>
<dbReference type="InterPro" id="IPR028651">
    <property type="entry name" value="ING_fam"/>
</dbReference>
<evidence type="ECO:0000256" key="3">
    <source>
        <dbReference type="ARBA" id="ARBA00022723"/>
    </source>
</evidence>
<keyword evidence="4 10" id="KW-0863">Zinc-finger</keyword>
<feature type="binding site" evidence="9">
    <location>
        <position position="415"/>
    </location>
    <ligand>
        <name>Zn(2+)</name>
        <dbReference type="ChEBI" id="CHEBI:29105"/>
        <label>2</label>
    </ligand>
</feature>
<dbReference type="PANTHER" id="PTHR10333:SF42">
    <property type="entry name" value="INHIBITOR OF GROWTH PROTEIN 5"/>
    <property type="match status" value="1"/>
</dbReference>
<comment type="subcellular location">
    <subcellularLocation>
        <location evidence="1 11">Nucleus</location>
    </subcellularLocation>
</comment>
<keyword evidence="5 9" id="KW-0862">Zinc</keyword>
<evidence type="ECO:0000313" key="15">
    <source>
        <dbReference type="Proteomes" id="UP000759537"/>
    </source>
</evidence>
<feature type="binding site" evidence="9">
    <location>
        <position position="399"/>
    </location>
    <ligand>
        <name>Zn(2+)</name>
        <dbReference type="ChEBI" id="CHEBI:29105"/>
        <label>1</label>
    </ligand>
</feature>
<evidence type="ECO:0000259" key="13">
    <source>
        <dbReference type="PROSITE" id="PS50016"/>
    </source>
</evidence>
<dbReference type="Gene3D" id="6.10.140.1740">
    <property type="match status" value="1"/>
</dbReference>
<feature type="binding site" evidence="9">
    <location>
        <position position="410"/>
    </location>
    <ligand>
        <name>Zn(2+)</name>
        <dbReference type="ChEBI" id="CHEBI:29105"/>
        <label>2</label>
    </ligand>
</feature>
<dbReference type="Proteomes" id="UP000759537">
    <property type="component" value="Unassembled WGS sequence"/>
</dbReference>
<evidence type="ECO:0000256" key="7">
    <source>
        <dbReference type="ARBA" id="ARBA00023242"/>
    </source>
</evidence>
<reference evidence="14" key="2">
    <citation type="journal article" date="2020" name="Nat. Commun.">
        <title>Large-scale genome sequencing of mycorrhizal fungi provides insights into the early evolution of symbiotic traits.</title>
        <authorList>
            <person name="Miyauchi S."/>
            <person name="Kiss E."/>
            <person name="Kuo A."/>
            <person name="Drula E."/>
            <person name="Kohler A."/>
            <person name="Sanchez-Garcia M."/>
            <person name="Morin E."/>
            <person name="Andreopoulos B."/>
            <person name="Barry K.W."/>
            <person name="Bonito G."/>
            <person name="Buee M."/>
            <person name="Carver A."/>
            <person name="Chen C."/>
            <person name="Cichocki N."/>
            <person name="Clum A."/>
            <person name="Culley D."/>
            <person name="Crous P.W."/>
            <person name="Fauchery L."/>
            <person name="Girlanda M."/>
            <person name="Hayes R.D."/>
            <person name="Keri Z."/>
            <person name="LaButti K."/>
            <person name="Lipzen A."/>
            <person name="Lombard V."/>
            <person name="Magnuson J."/>
            <person name="Maillard F."/>
            <person name="Murat C."/>
            <person name="Nolan M."/>
            <person name="Ohm R.A."/>
            <person name="Pangilinan J."/>
            <person name="Pereira M.F."/>
            <person name="Perotto S."/>
            <person name="Peter M."/>
            <person name="Pfister S."/>
            <person name="Riley R."/>
            <person name="Sitrit Y."/>
            <person name="Stielow J.B."/>
            <person name="Szollosi G."/>
            <person name="Zifcakova L."/>
            <person name="Stursova M."/>
            <person name="Spatafora J.W."/>
            <person name="Tedersoo L."/>
            <person name="Vaario L.M."/>
            <person name="Yamada A."/>
            <person name="Yan M."/>
            <person name="Wang P."/>
            <person name="Xu J."/>
            <person name="Bruns T."/>
            <person name="Baldrian P."/>
            <person name="Vilgalys R."/>
            <person name="Dunand C."/>
            <person name="Henrissat B."/>
            <person name="Grigoriev I.V."/>
            <person name="Hibbett D."/>
            <person name="Nagy L.G."/>
            <person name="Martin F.M."/>
        </authorList>
    </citation>
    <scope>NUCLEOTIDE SEQUENCE</scope>
    <source>
        <strain evidence="14">Prilba</strain>
    </source>
</reference>
<dbReference type="GO" id="GO:0006325">
    <property type="term" value="P:chromatin organization"/>
    <property type="evidence" value="ECO:0007669"/>
    <property type="project" value="UniProtKB-KW"/>
</dbReference>
<dbReference type="SMART" id="SM00249">
    <property type="entry name" value="PHD"/>
    <property type="match status" value="1"/>
</dbReference>
<feature type="site" description="Histone H3K4me3 binding" evidence="8">
    <location>
        <position position="407"/>
    </location>
</feature>
<evidence type="ECO:0000256" key="12">
    <source>
        <dbReference type="SAM" id="MobiDB-lite"/>
    </source>
</evidence>
<comment type="similarity">
    <text evidence="2 11">Belongs to the ING family.</text>
</comment>
<evidence type="ECO:0000256" key="4">
    <source>
        <dbReference type="ARBA" id="ARBA00022771"/>
    </source>
</evidence>
<comment type="caution">
    <text evidence="14">The sequence shown here is derived from an EMBL/GenBank/DDBJ whole genome shotgun (WGS) entry which is preliminary data.</text>
</comment>